<dbReference type="AlphaFoldDB" id="A0A1A7QCL9"/>
<dbReference type="InterPro" id="IPR004384">
    <property type="entry name" value="RNA_MeTrfase_TrmJ/LasT"/>
</dbReference>
<keyword evidence="2 5" id="KW-0489">Methyltransferase</keyword>
<dbReference type="NCBIfam" id="TIGR00050">
    <property type="entry name" value="rRNA_methyl_1"/>
    <property type="match status" value="1"/>
</dbReference>
<dbReference type="SUPFAM" id="SSF75217">
    <property type="entry name" value="alpha/beta knot"/>
    <property type="match status" value="1"/>
</dbReference>
<evidence type="ECO:0000313" key="9">
    <source>
        <dbReference type="Proteomes" id="UP000092527"/>
    </source>
</evidence>
<comment type="similarity">
    <text evidence="1">Belongs to the class IV-like SAM-binding methyltransferase superfamily. RNA methyltransferase TrmH family.</text>
</comment>
<comment type="subunit">
    <text evidence="5">Homodimer.</text>
</comment>
<dbReference type="PANTHER" id="PTHR42786">
    <property type="entry name" value="TRNA/RRNA METHYLTRANSFERASE"/>
    <property type="match status" value="1"/>
</dbReference>
<keyword evidence="4 5" id="KW-0949">S-adenosyl-L-methionine</keyword>
<dbReference type="Proteomes" id="UP000092649">
    <property type="component" value="Unassembled WGS sequence"/>
</dbReference>
<evidence type="ECO:0000313" key="7">
    <source>
        <dbReference type="EMBL" id="OBW95439.1"/>
    </source>
</evidence>
<evidence type="ECO:0000313" key="8">
    <source>
        <dbReference type="EMBL" id="OBX11642.1"/>
    </source>
</evidence>
<comment type="function">
    <text evidence="5">Catalyzes the formation of 2'O-methylated cytidine (Cm32) or 2'O-methylated uridine (Um32) at position 32 in tRNA.</text>
</comment>
<sequence>MSFEQIKIVLVETSHPGNIGSAARAMKTMGLSQLYLVSPKILPNEESIALSAGSSDVVENAKIVCSFDEAIADCTLVIGTSARARHLTTTAITPRQCGMQAIENAAKGKVAIVFGRERIGLTNEELLKCHYHLNIPANPEYSSLNLAMAVQLVSYEIRMAYLQSQTENSSQKEYPIAAPSGVVAEDLEYFFERTEKVYQEIGFIQNNAVMKKLRRLYLRTAIQRNELNILQGMLTAVEQLLPSKHRK</sequence>
<dbReference type="Proteomes" id="UP000092527">
    <property type="component" value="Unassembled WGS sequence"/>
</dbReference>
<keyword evidence="5" id="KW-0963">Cytoplasm</keyword>
<evidence type="ECO:0000313" key="10">
    <source>
        <dbReference type="Proteomes" id="UP000092649"/>
    </source>
</evidence>
<organism evidence="7 10">
    <name type="scientific">Gallibacterium salpingitidis</name>
    <dbReference type="NCBI Taxonomy" id="505341"/>
    <lineage>
        <taxon>Bacteria</taxon>
        <taxon>Pseudomonadati</taxon>
        <taxon>Pseudomonadota</taxon>
        <taxon>Gammaproteobacteria</taxon>
        <taxon>Pasteurellales</taxon>
        <taxon>Pasteurellaceae</taxon>
        <taxon>Gallibacterium</taxon>
    </lineage>
</organism>
<dbReference type="NCBIfam" id="NF011694">
    <property type="entry name" value="PRK15114.1"/>
    <property type="match status" value="1"/>
</dbReference>
<comment type="catalytic activity">
    <reaction evidence="5">
        <text>cytidine(32) in tRNA + S-adenosyl-L-methionine = 2'-O-methylcytidine(32) in tRNA + S-adenosyl-L-homocysteine + H(+)</text>
        <dbReference type="Rhea" id="RHEA:42932"/>
        <dbReference type="Rhea" id="RHEA-COMP:10288"/>
        <dbReference type="Rhea" id="RHEA-COMP:10289"/>
        <dbReference type="ChEBI" id="CHEBI:15378"/>
        <dbReference type="ChEBI" id="CHEBI:57856"/>
        <dbReference type="ChEBI" id="CHEBI:59789"/>
        <dbReference type="ChEBI" id="CHEBI:74495"/>
        <dbReference type="ChEBI" id="CHEBI:82748"/>
        <dbReference type="EC" id="2.1.1.200"/>
    </reaction>
</comment>
<dbReference type="GO" id="GO:0160206">
    <property type="term" value="F:tRNA (cytidine(32)/uridine(32)-2'-O)-methyltransferase activity"/>
    <property type="evidence" value="ECO:0007669"/>
    <property type="project" value="UniProtKB-EC"/>
</dbReference>
<protein>
    <recommendedName>
        <fullName evidence="5">tRNA (cytidine/uridine-2'-O-)-methyltransferase TrmJ</fullName>
        <ecNumber evidence="5">2.1.1.200</ecNumber>
    </recommendedName>
    <alternativeName>
        <fullName evidence="5">tRNA (cytidine(32)/uridine(32)-2'-O)-methyltransferase</fullName>
    </alternativeName>
    <alternativeName>
        <fullName evidence="5">tRNA Cm32/Um32 methyltransferase</fullName>
    </alternativeName>
</protein>
<keyword evidence="10" id="KW-1185">Reference proteome</keyword>
<dbReference type="EMBL" id="JTJL01000012">
    <property type="protein sequence ID" value="OBW95439.1"/>
    <property type="molecule type" value="Genomic_DNA"/>
</dbReference>
<dbReference type="GO" id="GO:0002128">
    <property type="term" value="P:tRNA nucleoside ribose methylation"/>
    <property type="evidence" value="ECO:0007669"/>
    <property type="project" value="TreeGrafter"/>
</dbReference>
<dbReference type="PANTHER" id="PTHR42786:SF2">
    <property type="entry name" value="TRNA (CYTIDINE_URIDINE-2'-O-)-METHYLTRANSFERASE TRMJ"/>
    <property type="match status" value="1"/>
</dbReference>
<dbReference type="PIRSF" id="PIRSF004808">
    <property type="entry name" value="LasT"/>
    <property type="match status" value="1"/>
</dbReference>
<keyword evidence="5" id="KW-0819">tRNA processing</keyword>
<dbReference type="FunFam" id="3.40.1280.10:FF:000006">
    <property type="entry name" value="Uncharacterized tRNA/rRNA methyltransferase HI_0380"/>
    <property type="match status" value="1"/>
</dbReference>
<dbReference type="InterPro" id="IPR029028">
    <property type="entry name" value="Alpha/beta_knot_MTases"/>
</dbReference>
<dbReference type="EMBL" id="JTJU01000009">
    <property type="protein sequence ID" value="OBX11642.1"/>
    <property type="molecule type" value="Genomic_DNA"/>
</dbReference>
<dbReference type="GO" id="GO:0003723">
    <property type="term" value="F:RNA binding"/>
    <property type="evidence" value="ECO:0007669"/>
    <property type="project" value="InterPro"/>
</dbReference>
<dbReference type="PATRIC" id="fig|505341.3.peg.699"/>
<dbReference type="EC" id="2.1.1.200" evidence="5"/>
<reference evidence="9 10" key="1">
    <citation type="submission" date="2014-11" db="EMBL/GenBank/DDBJ databases">
        <title>Pan-genome of Gallibacterium spp.</title>
        <authorList>
            <person name="Kudirkiene E."/>
            <person name="Bojesen A.M."/>
        </authorList>
    </citation>
    <scope>NUCLEOTIDE SEQUENCE [LARGE SCALE GENOMIC DNA]</scope>
    <source>
        <strain evidence="8 9">18469/18</strain>
        <strain evidence="7 10">F150</strain>
    </source>
</reference>
<dbReference type="CDD" id="cd18093">
    <property type="entry name" value="SpoU-like_TrmJ"/>
    <property type="match status" value="1"/>
</dbReference>
<feature type="domain" description="tRNA/rRNA methyltransferase SpoU type" evidence="6">
    <location>
        <begin position="6"/>
        <end position="155"/>
    </location>
</feature>
<evidence type="ECO:0000256" key="1">
    <source>
        <dbReference type="ARBA" id="ARBA00007228"/>
    </source>
</evidence>
<comment type="caution">
    <text evidence="7">The sequence shown here is derived from an EMBL/GenBank/DDBJ whole genome shotgun (WGS) entry which is preliminary data.</text>
</comment>
<proteinExistence type="inferred from homology"/>
<dbReference type="OrthoDB" id="9806346at2"/>
<comment type="catalytic activity">
    <reaction evidence="5">
        <text>uridine(32) in tRNA + S-adenosyl-L-methionine = 2'-O-methyluridine(32) in tRNA + S-adenosyl-L-homocysteine + H(+)</text>
        <dbReference type="Rhea" id="RHEA:42936"/>
        <dbReference type="Rhea" id="RHEA-COMP:10107"/>
        <dbReference type="Rhea" id="RHEA-COMP:10290"/>
        <dbReference type="ChEBI" id="CHEBI:15378"/>
        <dbReference type="ChEBI" id="CHEBI:57856"/>
        <dbReference type="ChEBI" id="CHEBI:59789"/>
        <dbReference type="ChEBI" id="CHEBI:65315"/>
        <dbReference type="ChEBI" id="CHEBI:74478"/>
        <dbReference type="EC" id="2.1.1.200"/>
    </reaction>
</comment>
<accession>A0A1A7QCL9</accession>
<dbReference type="InterPro" id="IPR029026">
    <property type="entry name" value="tRNA_m1G_MTases_N"/>
</dbReference>
<comment type="subcellular location">
    <subcellularLocation>
        <location evidence="5">Cytoplasm</location>
    </subcellularLocation>
</comment>
<keyword evidence="3 7" id="KW-0808">Transferase</keyword>
<evidence type="ECO:0000256" key="2">
    <source>
        <dbReference type="ARBA" id="ARBA00022603"/>
    </source>
</evidence>
<dbReference type="GO" id="GO:0005829">
    <property type="term" value="C:cytosol"/>
    <property type="evidence" value="ECO:0007669"/>
    <property type="project" value="TreeGrafter"/>
</dbReference>
<dbReference type="InterPro" id="IPR001537">
    <property type="entry name" value="SpoU_MeTrfase"/>
</dbReference>
<evidence type="ECO:0000259" key="6">
    <source>
        <dbReference type="Pfam" id="PF00588"/>
    </source>
</evidence>
<evidence type="ECO:0000256" key="5">
    <source>
        <dbReference type="RuleBase" id="RU362024"/>
    </source>
</evidence>
<dbReference type="Gene3D" id="1.10.8.590">
    <property type="match status" value="1"/>
</dbReference>
<evidence type="ECO:0000256" key="4">
    <source>
        <dbReference type="ARBA" id="ARBA00022691"/>
    </source>
</evidence>
<dbReference type="RefSeq" id="WP_066105947.1">
    <property type="nucleotide sequence ID" value="NZ_JTJL01000012.1"/>
</dbReference>
<dbReference type="Gene3D" id="3.40.1280.10">
    <property type="match status" value="1"/>
</dbReference>
<name>A0A1A7QCL9_9PAST</name>
<gene>
    <name evidence="5" type="primary">trmJ</name>
    <name evidence="7" type="ORF">QS62_03455</name>
    <name evidence="8" type="ORF">QV09_01935</name>
</gene>
<dbReference type="Pfam" id="PF00588">
    <property type="entry name" value="SpoU_methylase"/>
    <property type="match status" value="1"/>
</dbReference>
<evidence type="ECO:0000256" key="3">
    <source>
        <dbReference type="ARBA" id="ARBA00022679"/>
    </source>
</evidence>